<evidence type="ECO:0000256" key="10">
    <source>
        <dbReference type="ARBA" id="ARBA00022695"/>
    </source>
</evidence>
<dbReference type="EC" id="2.7.1.26" evidence="4"/>
<comment type="caution">
    <text evidence="17">The sequence shown here is derived from an EMBL/GenBank/DDBJ whole genome shotgun (WGS) entry which is preliminary data.</text>
</comment>
<dbReference type="Gene3D" id="2.40.30.30">
    <property type="entry name" value="Riboflavin kinase-like"/>
    <property type="match status" value="1"/>
</dbReference>
<dbReference type="NCBIfam" id="TIGR00083">
    <property type="entry name" value="ribF"/>
    <property type="match status" value="1"/>
</dbReference>
<evidence type="ECO:0000256" key="15">
    <source>
        <dbReference type="ARBA" id="ARBA00023268"/>
    </source>
</evidence>
<dbReference type="UniPathway" id="UPA00276">
    <property type="reaction ID" value="UER00406"/>
</dbReference>
<dbReference type="NCBIfam" id="NF004162">
    <property type="entry name" value="PRK05627.1-5"/>
    <property type="match status" value="1"/>
</dbReference>
<evidence type="ECO:0000313" key="17">
    <source>
        <dbReference type="EMBL" id="KKM94169.1"/>
    </source>
</evidence>
<dbReference type="EC" id="2.7.7.2" evidence="5"/>
<dbReference type="Pfam" id="PF01687">
    <property type="entry name" value="Flavokinase"/>
    <property type="match status" value="1"/>
</dbReference>
<dbReference type="SUPFAM" id="SSF52374">
    <property type="entry name" value="Nucleotidylyl transferase"/>
    <property type="match status" value="1"/>
</dbReference>
<organism evidence="17">
    <name type="scientific">marine sediment metagenome</name>
    <dbReference type="NCBI Taxonomy" id="412755"/>
    <lineage>
        <taxon>unclassified sequences</taxon>
        <taxon>metagenomes</taxon>
        <taxon>ecological metagenomes</taxon>
    </lineage>
</organism>
<gene>
    <name evidence="17" type="ORF">LCGC14_1200990</name>
</gene>
<evidence type="ECO:0000256" key="5">
    <source>
        <dbReference type="ARBA" id="ARBA00012393"/>
    </source>
</evidence>
<dbReference type="GO" id="GO:0006747">
    <property type="term" value="P:FAD biosynthetic process"/>
    <property type="evidence" value="ECO:0007669"/>
    <property type="project" value="UniProtKB-UniPathway"/>
</dbReference>
<dbReference type="Gene3D" id="3.40.50.620">
    <property type="entry name" value="HUPs"/>
    <property type="match status" value="1"/>
</dbReference>
<dbReference type="Pfam" id="PF06574">
    <property type="entry name" value="FAD_syn"/>
    <property type="match status" value="1"/>
</dbReference>
<keyword evidence="13" id="KW-0274">FAD</keyword>
<dbReference type="EMBL" id="LAZR01006171">
    <property type="protein sequence ID" value="KKM94169.1"/>
    <property type="molecule type" value="Genomic_DNA"/>
</dbReference>
<dbReference type="GO" id="GO:0003919">
    <property type="term" value="F:FMN adenylyltransferase activity"/>
    <property type="evidence" value="ECO:0007669"/>
    <property type="project" value="UniProtKB-EC"/>
</dbReference>
<keyword evidence="15" id="KW-0511">Multifunctional enzyme</keyword>
<evidence type="ECO:0000256" key="9">
    <source>
        <dbReference type="ARBA" id="ARBA00022679"/>
    </source>
</evidence>
<comment type="pathway">
    <text evidence="2">Cofactor biosynthesis; FMN biosynthesis; FMN from riboflavin (ATP route): step 1/1.</text>
</comment>
<keyword evidence="14" id="KW-0067">ATP-binding</keyword>
<dbReference type="InterPro" id="IPR002606">
    <property type="entry name" value="Riboflavin_kinase_bac"/>
</dbReference>
<comment type="similarity">
    <text evidence="3">Belongs to the RibF family.</text>
</comment>
<keyword evidence="8" id="KW-0288">FMN</keyword>
<dbReference type="AlphaFoldDB" id="A0A0F9LGW0"/>
<evidence type="ECO:0000256" key="6">
    <source>
        <dbReference type="ARBA" id="ARBA00018483"/>
    </source>
</evidence>
<dbReference type="GO" id="GO:0009398">
    <property type="term" value="P:FMN biosynthetic process"/>
    <property type="evidence" value="ECO:0007669"/>
    <property type="project" value="UniProtKB-UniPathway"/>
</dbReference>
<evidence type="ECO:0000256" key="14">
    <source>
        <dbReference type="ARBA" id="ARBA00022840"/>
    </source>
</evidence>
<dbReference type="GO" id="GO:0009231">
    <property type="term" value="P:riboflavin biosynthetic process"/>
    <property type="evidence" value="ECO:0007669"/>
    <property type="project" value="InterPro"/>
</dbReference>
<accession>A0A0F9LGW0</accession>
<dbReference type="InterPro" id="IPR014729">
    <property type="entry name" value="Rossmann-like_a/b/a_fold"/>
</dbReference>
<dbReference type="FunFam" id="3.40.50.620:FF:000021">
    <property type="entry name" value="Riboflavin biosynthesis protein"/>
    <property type="match status" value="1"/>
</dbReference>
<evidence type="ECO:0000256" key="8">
    <source>
        <dbReference type="ARBA" id="ARBA00022643"/>
    </source>
</evidence>
<name>A0A0F9LGW0_9ZZZZ</name>
<evidence type="ECO:0000256" key="3">
    <source>
        <dbReference type="ARBA" id="ARBA00010214"/>
    </source>
</evidence>
<dbReference type="CDD" id="cd02064">
    <property type="entry name" value="FAD_synthetase_N"/>
    <property type="match status" value="1"/>
</dbReference>
<dbReference type="PANTHER" id="PTHR22749:SF6">
    <property type="entry name" value="RIBOFLAVIN KINASE"/>
    <property type="match status" value="1"/>
</dbReference>
<protein>
    <recommendedName>
        <fullName evidence="6">Bifunctional riboflavin kinase/FMN adenylyltransferase</fullName>
        <ecNumber evidence="4">2.7.1.26</ecNumber>
        <ecNumber evidence="5">2.7.7.2</ecNumber>
    </recommendedName>
</protein>
<evidence type="ECO:0000259" key="16">
    <source>
        <dbReference type="SMART" id="SM00904"/>
    </source>
</evidence>
<dbReference type="InterPro" id="IPR015865">
    <property type="entry name" value="Riboflavin_kinase_bac/euk"/>
</dbReference>
<dbReference type="SMART" id="SM00904">
    <property type="entry name" value="Flavokinase"/>
    <property type="match status" value="1"/>
</dbReference>
<reference evidence="17" key="1">
    <citation type="journal article" date="2015" name="Nature">
        <title>Complex archaea that bridge the gap between prokaryotes and eukaryotes.</title>
        <authorList>
            <person name="Spang A."/>
            <person name="Saw J.H."/>
            <person name="Jorgensen S.L."/>
            <person name="Zaremba-Niedzwiedzka K."/>
            <person name="Martijn J."/>
            <person name="Lind A.E."/>
            <person name="van Eijk R."/>
            <person name="Schleper C."/>
            <person name="Guy L."/>
            <person name="Ettema T.J."/>
        </authorList>
    </citation>
    <scope>NUCLEOTIDE SEQUENCE</scope>
</reference>
<comment type="pathway">
    <text evidence="1">Cofactor biosynthesis; FAD biosynthesis; FAD from FMN: step 1/1.</text>
</comment>
<dbReference type="SUPFAM" id="SSF82114">
    <property type="entry name" value="Riboflavin kinase-like"/>
    <property type="match status" value="1"/>
</dbReference>
<evidence type="ECO:0000256" key="11">
    <source>
        <dbReference type="ARBA" id="ARBA00022741"/>
    </source>
</evidence>
<keyword evidence="11" id="KW-0547">Nucleotide-binding</keyword>
<keyword evidence="9" id="KW-0808">Transferase</keyword>
<dbReference type="GO" id="GO:0005524">
    <property type="term" value="F:ATP binding"/>
    <property type="evidence" value="ECO:0007669"/>
    <property type="project" value="UniProtKB-KW"/>
</dbReference>
<dbReference type="InterPro" id="IPR015864">
    <property type="entry name" value="FAD_synthase"/>
</dbReference>
<dbReference type="PIRSF" id="PIRSF004491">
    <property type="entry name" value="FAD_Synth"/>
    <property type="match status" value="1"/>
</dbReference>
<evidence type="ECO:0000256" key="4">
    <source>
        <dbReference type="ARBA" id="ARBA00012105"/>
    </source>
</evidence>
<evidence type="ECO:0000256" key="2">
    <source>
        <dbReference type="ARBA" id="ARBA00005201"/>
    </source>
</evidence>
<evidence type="ECO:0000256" key="1">
    <source>
        <dbReference type="ARBA" id="ARBA00004726"/>
    </source>
</evidence>
<dbReference type="GO" id="GO:0008531">
    <property type="term" value="F:riboflavin kinase activity"/>
    <property type="evidence" value="ECO:0007669"/>
    <property type="project" value="UniProtKB-EC"/>
</dbReference>
<evidence type="ECO:0000256" key="13">
    <source>
        <dbReference type="ARBA" id="ARBA00022827"/>
    </source>
</evidence>
<keyword evidence="12" id="KW-0418">Kinase</keyword>
<dbReference type="InterPro" id="IPR023468">
    <property type="entry name" value="Riboflavin_kinase"/>
</dbReference>
<proteinExistence type="inferred from homology"/>
<evidence type="ECO:0000256" key="7">
    <source>
        <dbReference type="ARBA" id="ARBA00022630"/>
    </source>
</evidence>
<keyword evidence="10" id="KW-0548">Nucleotidyltransferase</keyword>
<keyword evidence="7" id="KW-0285">Flavoprotein</keyword>
<evidence type="ECO:0000256" key="12">
    <source>
        <dbReference type="ARBA" id="ARBA00022777"/>
    </source>
</evidence>
<sequence length="307" mass="35169">MEVRRGFSQREKYKDVILTIGFYDGIHKGHQEIIRYVTGQAKRRKGKSCIITFPSHPFGFFSGRPLSLITTWEEKEEILAQTGIDLVVLLDFTSQLASLSPHSFIEKIRQVLEIREIVVGEDFVFGNKREGDVRWLRENEKVLEYKLKVIPSLKVGQEKVSSSLIRHWLKEGEVKKATLWLGRYPTILGKVIKGKRRGRNLGCPTANLEPHPQKLLPGPGVYAGRVIVGGNYYKGIVNVGSKPTFKDMSFGVEVHILGFQDDIYGEEIKIELVARLREIEQFSSSLDLAKRLEEDKREAEKLNWYKL</sequence>
<dbReference type="UniPathway" id="UPA00277">
    <property type="reaction ID" value="UER00407"/>
</dbReference>
<feature type="domain" description="Riboflavin kinase" evidence="16">
    <location>
        <begin position="180"/>
        <end position="304"/>
    </location>
</feature>
<dbReference type="PANTHER" id="PTHR22749">
    <property type="entry name" value="RIBOFLAVIN KINASE/FMN ADENYLYLTRANSFERASE"/>
    <property type="match status" value="1"/>
</dbReference>
<dbReference type="InterPro" id="IPR023465">
    <property type="entry name" value="Riboflavin_kinase_dom_sf"/>
</dbReference>